<gene>
    <name evidence="4" type="ORF">ADH66_00135</name>
    <name evidence="5" type="ORF">I5Q82_10130</name>
</gene>
<evidence type="ECO:0000256" key="1">
    <source>
        <dbReference type="ARBA" id="ARBA00022737"/>
    </source>
</evidence>
<dbReference type="Gene3D" id="2.60.40.2340">
    <property type="match status" value="1"/>
</dbReference>
<feature type="domain" description="SLH" evidence="3">
    <location>
        <begin position="1105"/>
        <end position="1161"/>
    </location>
</feature>
<dbReference type="Pfam" id="PF00395">
    <property type="entry name" value="SLH"/>
    <property type="match status" value="3"/>
</dbReference>
<evidence type="ECO:0000313" key="4">
    <source>
        <dbReference type="EMBL" id="ASB39200.1"/>
    </source>
</evidence>
<keyword evidence="1" id="KW-0677">Repeat</keyword>
<reference evidence="5 7" key="3">
    <citation type="submission" date="2020-11" db="EMBL/GenBank/DDBJ databases">
        <title>Closed and high quality bacterial genomes of the OMM12 community.</title>
        <authorList>
            <person name="Marbouty M."/>
            <person name="Lamy-Besnier Q."/>
            <person name="Debarbieux L."/>
            <person name="Koszul R."/>
        </authorList>
    </citation>
    <scope>NUCLEOTIDE SEQUENCE [LARGE SCALE GENOMIC DNA]</scope>
    <source>
        <strain evidence="5 7">KB18</strain>
    </source>
</reference>
<feature type="signal peptide" evidence="2">
    <location>
        <begin position="1"/>
        <end position="25"/>
    </location>
</feature>
<evidence type="ECO:0000313" key="7">
    <source>
        <dbReference type="Proteomes" id="UP000596035"/>
    </source>
</evidence>
<dbReference type="RefSeq" id="WP_066537254.1">
    <property type="nucleotide sequence ID" value="NZ_CP021422.1"/>
</dbReference>
<feature type="domain" description="SLH" evidence="3">
    <location>
        <begin position="1041"/>
        <end position="1104"/>
    </location>
</feature>
<evidence type="ECO:0000313" key="6">
    <source>
        <dbReference type="Proteomes" id="UP000196710"/>
    </source>
</evidence>
<dbReference type="Proteomes" id="UP000196710">
    <property type="component" value="Chromosome"/>
</dbReference>
<keyword evidence="6" id="KW-1185">Reference proteome</keyword>
<evidence type="ECO:0000256" key="2">
    <source>
        <dbReference type="SAM" id="SignalP"/>
    </source>
</evidence>
<dbReference type="AlphaFoldDB" id="A0A1Z2XL92"/>
<sequence length="1219" mass="131044">MAKKFLSALLAVLMVISMVPMAAMAEGERAEKVPTLAVGANDSNTDAVEAIKKAVGASSVTLGGDQGNILWFAMTGLGADNYSLSVKSASGAELLGDKYVGYDKETRNFKPTGEKYLIYVSLNNKAAGGEGQQVNEDALADGAYTVTLTNQDTGRVVATETITLASTESGAKWNGKQTTNAGGIEFKVASQGHFEKGLSDLQTGTPTFNVTSAGNNKWNVEVGGASVKYVSDYRKFNETLLQEQHGYYLGISIPKAVNGNIVSKMTLPCLDENGKPDTKDLTAGVFTEYNDSYCDLIFRLGETAEEAKAASKAIKLTYGGIAEQTYTFDFSGLTFPDENVKAEAFTGNLEGLNKNTSAIQSNIVAETDADTKTITVTGTAYEVKDWTEFHGSDEEQQNGHFVALKVSNPAKVAMQLYSPTEKGTDREWKVIDDGIILTRLDNLKEDGYKGKIKVGANEEGGTEWTIDYSGVDMLEATTDLQVDAFDGLINLTGNTKKGSDLQSDITFSRKKANNVTTISFRGNSNYIPKWEQFSSNPDEQEGNYIALKLTADGRIKVGEKPMTADGQLVVMLRESNDFKVNVTVTYTPEGGSETTDRYVLDFSAVKRLPAEIKGVELADDNALTGLMPPAYKDGKIVLSGMVEPKDSNENLFNDGKIKIDLGGKKKDVTIRFIKNGDKLEAVADPAEIAGNTLEFDTSMLFIKSANATDDATAAAPVPSVSETIPEEQKEAAEEVSKALANNKTEIEKAILQKYAYEVSNNSAAKETLVADAAKIVAENADKVPESLKVNIEAAVEDGLDGVSTIVQTYAKIDVVSVETSEDGTTSFEISITPMARTVVSTVADPSKVQLFDPNATEANANRRANAIVVKDEEVKIGESTKVTLALPDAYKAATAFIKHVKDSGEAYVYEGKITGASPRILEFTSEHGFSSFTISAEKPVLDPSSDATLSEVKVGEYEVTKVDNAYTVKVPEGTDVTKLPLTLTATDSKIKGITVNGTAYTEGMEVDLTTAATIVVTAEDGSTATYTLTADDGTVAPPKPWENPFTDVKEGAWYYNAVKYANENGLMDGTSADKFSPRVNLTRAQFAQILYNAEGNPDVTWTDKFSDVKEGAWYANAVIWAAENNVLAGYANGTARPNSIVTREDLVSLLWRYAGKPAPTGTTLDFSDASKVSSYAKDALLWAVENKIISGRANGELDPKGNAQRAEAAQMLMQYFSNK</sequence>
<feature type="chain" id="PRO_5044568633" evidence="2">
    <location>
        <begin position="26"/>
        <end position="1219"/>
    </location>
</feature>
<name>A0A1Z2XL92_9FIRM</name>
<protein>
    <submittedName>
        <fullName evidence="5">S-layer homology domain-containing protein</fullName>
    </submittedName>
</protein>
<dbReference type="KEGG" id="amur:ADH66_00135"/>
<dbReference type="PROSITE" id="PS51272">
    <property type="entry name" value="SLH"/>
    <property type="match status" value="3"/>
</dbReference>
<organism evidence="5 7">
    <name type="scientific">Acutalibacter muris</name>
    <dbReference type="NCBI Taxonomy" id="1796620"/>
    <lineage>
        <taxon>Bacteria</taxon>
        <taxon>Bacillati</taxon>
        <taxon>Bacillota</taxon>
        <taxon>Clostridia</taxon>
        <taxon>Eubacteriales</taxon>
        <taxon>Acutalibacteraceae</taxon>
        <taxon>Acutalibacter</taxon>
    </lineage>
</organism>
<dbReference type="InterPro" id="IPR001119">
    <property type="entry name" value="SLH_dom"/>
</dbReference>
<proteinExistence type="predicted"/>
<accession>A0A1Z2XL92</accession>
<keyword evidence="2" id="KW-0732">Signal</keyword>
<reference evidence="6" key="2">
    <citation type="submission" date="2017-05" db="EMBL/GenBank/DDBJ databases">
        <title>Improved OligoMM genomes.</title>
        <authorList>
            <person name="Garzetti D."/>
        </authorList>
    </citation>
    <scope>NUCLEOTIDE SEQUENCE [LARGE SCALE GENOMIC DNA]</scope>
    <source>
        <strain evidence="6">KB18</strain>
    </source>
</reference>
<evidence type="ECO:0000313" key="5">
    <source>
        <dbReference type="EMBL" id="QQR28488.1"/>
    </source>
</evidence>
<dbReference type="Proteomes" id="UP000596035">
    <property type="component" value="Chromosome"/>
</dbReference>
<evidence type="ECO:0000259" key="3">
    <source>
        <dbReference type="PROSITE" id="PS51272"/>
    </source>
</evidence>
<dbReference type="EMBL" id="CP065321">
    <property type="protein sequence ID" value="QQR28488.1"/>
    <property type="molecule type" value="Genomic_DNA"/>
</dbReference>
<feature type="domain" description="SLH" evidence="3">
    <location>
        <begin position="1163"/>
        <end position="1219"/>
    </location>
</feature>
<dbReference type="EMBL" id="CP021422">
    <property type="protein sequence ID" value="ASB39200.1"/>
    <property type="molecule type" value="Genomic_DNA"/>
</dbReference>
<reference evidence="4" key="1">
    <citation type="journal article" date="2017" name="Genome Announc.">
        <title>High-Quality Whole-Genome Sequences of the Oligo-Mouse-Microbiota Bacterial Community.</title>
        <authorList>
            <person name="Garzetti D."/>
            <person name="Brugiroux S."/>
            <person name="Bunk B."/>
            <person name="Pukall R."/>
            <person name="McCoy K.D."/>
            <person name="Macpherson A.J."/>
            <person name="Stecher B."/>
        </authorList>
    </citation>
    <scope>NUCLEOTIDE SEQUENCE</scope>
    <source>
        <strain evidence="4">KB18</strain>
    </source>
</reference>